<accession>A0ABR1Z158</accession>
<feature type="region of interest" description="Disordered" evidence="1">
    <location>
        <begin position="245"/>
        <end position="271"/>
    </location>
</feature>
<organism evidence="2 3">
    <name type="scientific">Phyllosticta capitalensis</name>
    <dbReference type="NCBI Taxonomy" id="121624"/>
    <lineage>
        <taxon>Eukaryota</taxon>
        <taxon>Fungi</taxon>
        <taxon>Dikarya</taxon>
        <taxon>Ascomycota</taxon>
        <taxon>Pezizomycotina</taxon>
        <taxon>Dothideomycetes</taxon>
        <taxon>Dothideomycetes incertae sedis</taxon>
        <taxon>Botryosphaeriales</taxon>
        <taxon>Phyllostictaceae</taxon>
        <taxon>Phyllosticta</taxon>
    </lineage>
</organism>
<protein>
    <submittedName>
        <fullName evidence="2">Uncharacterized protein</fullName>
    </submittedName>
</protein>
<evidence type="ECO:0000313" key="2">
    <source>
        <dbReference type="EMBL" id="KAK8244676.1"/>
    </source>
</evidence>
<evidence type="ECO:0000313" key="3">
    <source>
        <dbReference type="Proteomes" id="UP001492380"/>
    </source>
</evidence>
<reference evidence="2 3" key="1">
    <citation type="submission" date="2024-04" db="EMBL/GenBank/DDBJ databases">
        <title>Phyllosticta paracitricarpa is synonymous to the EU quarantine fungus P. citricarpa based on phylogenomic analyses.</title>
        <authorList>
            <consortium name="Lawrence Berkeley National Laboratory"/>
            <person name="Van Ingen-Buijs V.A."/>
            <person name="Van Westerhoven A.C."/>
            <person name="Haridas S."/>
            <person name="Skiadas P."/>
            <person name="Martin F."/>
            <person name="Groenewald J.Z."/>
            <person name="Crous P.W."/>
            <person name="Seidl M.F."/>
        </authorList>
    </citation>
    <scope>NUCLEOTIDE SEQUENCE [LARGE SCALE GENOMIC DNA]</scope>
    <source>
        <strain evidence="2 3">CBS 123374</strain>
    </source>
</reference>
<feature type="region of interest" description="Disordered" evidence="1">
    <location>
        <begin position="212"/>
        <end position="232"/>
    </location>
</feature>
<dbReference type="Proteomes" id="UP001492380">
    <property type="component" value="Unassembled WGS sequence"/>
</dbReference>
<proteinExistence type="predicted"/>
<name>A0ABR1Z158_9PEZI</name>
<evidence type="ECO:0000256" key="1">
    <source>
        <dbReference type="SAM" id="MobiDB-lite"/>
    </source>
</evidence>
<keyword evidence="3" id="KW-1185">Reference proteome</keyword>
<feature type="compositionally biased region" description="Low complexity" evidence="1">
    <location>
        <begin position="160"/>
        <end position="182"/>
    </location>
</feature>
<comment type="caution">
    <text evidence="2">The sequence shown here is derived from an EMBL/GenBank/DDBJ whole genome shotgun (WGS) entry which is preliminary data.</text>
</comment>
<feature type="region of interest" description="Disordered" evidence="1">
    <location>
        <begin position="1"/>
        <end position="35"/>
    </location>
</feature>
<gene>
    <name evidence="2" type="ORF">HDK90DRAFT_463487</name>
</gene>
<feature type="compositionally biased region" description="Polar residues" evidence="1">
    <location>
        <begin position="286"/>
        <end position="300"/>
    </location>
</feature>
<feature type="compositionally biased region" description="Basic and acidic residues" evidence="1">
    <location>
        <begin position="109"/>
        <end position="138"/>
    </location>
</feature>
<feature type="compositionally biased region" description="Pro residues" evidence="1">
    <location>
        <begin position="1"/>
        <end position="22"/>
    </location>
</feature>
<feature type="compositionally biased region" description="Low complexity" evidence="1">
    <location>
        <begin position="301"/>
        <end position="314"/>
    </location>
</feature>
<feature type="region of interest" description="Disordered" evidence="1">
    <location>
        <begin position="286"/>
        <end position="334"/>
    </location>
</feature>
<feature type="region of interest" description="Disordered" evidence="1">
    <location>
        <begin position="75"/>
        <end position="197"/>
    </location>
</feature>
<dbReference type="EMBL" id="JBBWRZ010000002">
    <property type="protein sequence ID" value="KAK8244676.1"/>
    <property type="molecule type" value="Genomic_DNA"/>
</dbReference>
<sequence length="354" mass="39365">MPPRLSTPFPPSSPSPFSPPPAPRRRQNHRNTCQTPLVRVRRYSAPRKEETRPVFEWESDAHFDGIALDQSDCLMSFESSDDSEESDSMKMETDEDEEDTNIDTGLMEMKSKVCEVETESKKPSKEDLVTDVDFDKPQQKYQKCQRTRRYEDTPIRRLAARSTSAPASTASQSSPSTADSPTGYDLDMDWEDSPRRLHAPPTFRLSRALPILSSSPVMPPTSPVFRPVSPEPVMDLDCRQDIKNALKRQNTTPLTTRGRPYNTFGATSPVKSSSILMTSSPASSEVFNFSSSPCDTTGTIPSSPLTSSPLPSSPMTNRGGMKRNRNLVDGGDDEEKLLGDIQTKRVKIDSPEIV</sequence>